<sequence length="143" mass="15679">MGYTHYWQYQPASAAYAAVWPRIVADTRRILTEIGTTIALAGPDGTGTPLLDLTEGIAYNGARPDDFETFDLAPPGASDRPWGFCKTERRPYDLAVTATLLRCHLLLPDEFGIGSDGNLDSDWAPAHKLIQNLFDTGTTRPQP</sequence>
<dbReference type="EMBL" id="CP126980">
    <property type="protein sequence ID" value="WIN00021.1"/>
    <property type="molecule type" value="Genomic_DNA"/>
</dbReference>
<protein>
    <submittedName>
        <fullName evidence="1">Uncharacterized protein</fullName>
    </submittedName>
</protein>
<evidence type="ECO:0000313" key="1">
    <source>
        <dbReference type="EMBL" id="WIN00021.1"/>
    </source>
</evidence>
<keyword evidence="2" id="KW-1185">Reference proteome</keyword>
<organism evidence="1 2">
    <name type="scientific">Actinoplanes oblitus</name>
    <dbReference type="NCBI Taxonomy" id="3040509"/>
    <lineage>
        <taxon>Bacteria</taxon>
        <taxon>Bacillati</taxon>
        <taxon>Actinomycetota</taxon>
        <taxon>Actinomycetes</taxon>
        <taxon>Micromonosporales</taxon>
        <taxon>Micromonosporaceae</taxon>
        <taxon>Actinoplanes</taxon>
    </lineage>
</organism>
<evidence type="ECO:0000313" key="2">
    <source>
        <dbReference type="Proteomes" id="UP001240150"/>
    </source>
</evidence>
<reference evidence="1 2" key="1">
    <citation type="submission" date="2023-06" db="EMBL/GenBank/DDBJ databases">
        <authorList>
            <person name="Yushchuk O."/>
            <person name="Binda E."/>
            <person name="Ruckert-Reed C."/>
            <person name="Fedorenko V."/>
            <person name="Kalinowski J."/>
            <person name="Marinelli F."/>
        </authorList>
    </citation>
    <scope>NUCLEOTIDE SEQUENCE [LARGE SCALE GENOMIC DNA]</scope>
    <source>
        <strain evidence="1 2">NRRL 3884</strain>
    </source>
</reference>
<dbReference type="RefSeq" id="WP_284921479.1">
    <property type="nucleotide sequence ID" value="NZ_CP126980.1"/>
</dbReference>
<accession>A0ABY8WVG8</accession>
<dbReference type="Proteomes" id="UP001240150">
    <property type="component" value="Chromosome"/>
</dbReference>
<name>A0ABY8WVG8_9ACTN</name>
<proteinExistence type="predicted"/>
<gene>
    <name evidence="1" type="ORF">ACTOB_003696</name>
</gene>